<dbReference type="InterPro" id="IPR032807">
    <property type="entry name" value="GNVR"/>
</dbReference>
<name>A0A2T5FYW4_9SPHN</name>
<dbReference type="OrthoDB" id="230260at2"/>
<dbReference type="PANTHER" id="PTHR32309:SF13">
    <property type="entry name" value="FERRIC ENTEROBACTIN TRANSPORT PROTEIN FEPE"/>
    <property type="match status" value="1"/>
</dbReference>
<dbReference type="InterPro" id="IPR050445">
    <property type="entry name" value="Bact_polysacc_biosynth/exp"/>
</dbReference>
<dbReference type="AlphaFoldDB" id="A0A2T5FYW4"/>
<sequence>MIISDMLRALRVRWKLQFAILLMVLGLTIVWIAMTPRSYVATASLLFDDRAPNPVEAPAATTATAATALGTEADIIRSEALAGEVAAEQKLAQKPGVVANWRSATGGTGTVEGWLGRGLLGNLEVVVDRATNVVQVNYKSQDPEEAARLANSFAANYVNTRLMMSTDPAKAYTKWFEERTREVRNKLEGAQQALADFQRERGIISTGSIDAESTRLGELSSQLSGAEAISAEARARASSSAAQSTDVQSSGVVQGLRSQIAAKSAQLSQMRTEFGPNHPEMQAATAELAELRSKLASEIGTTSNSLHVASTAASSREAQIRSLLNAQRARMLGLAADRSKLEVLERDVTSARAAYDSVTERLSTMRLQSSLPRTNVRQLDKAAIPLMPASPNIPLRLFMAIVFGVMLAISAVILLEWLRPRVRTRSGVEQISGVPVLSRISFSRSGIMPLLEGGTSR</sequence>
<feature type="transmembrane region" description="Helical" evidence="1">
    <location>
        <begin position="12"/>
        <end position="34"/>
    </location>
</feature>
<gene>
    <name evidence="3" type="ORF">CLG96_07645</name>
</gene>
<evidence type="ECO:0000313" key="3">
    <source>
        <dbReference type="EMBL" id="PTQ11792.1"/>
    </source>
</evidence>
<reference evidence="3 4" key="1">
    <citation type="submission" date="2017-09" db="EMBL/GenBank/DDBJ databases">
        <title>Sphingomonas panjinensis sp.nov., isolated from oil-contaminated soil.</title>
        <authorList>
            <person name="Wang L."/>
            <person name="Chen L."/>
        </authorList>
    </citation>
    <scope>NUCLEOTIDE SEQUENCE [LARGE SCALE GENOMIC DNA]</scope>
    <source>
        <strain evidence="3 4">FW-11</strain>
    </source>
</reference>
<keyword evidence="1" id="KW-1133">Transmembrane helix</keyword>
<organism evidence="3 4">
    <name type="scientific">Sphingomonas oleivorans</name>
    <dbReference type="NCBI Taxonomy" id="1735121"/>
    <lineage>
        <taxon>Bacteria</taxon>
        <taxon>Pseudomonadati</taxon>
        <taxon>Pseudomonadota</taxon>
        <taxon>Alphaproteobacteria</taxon>
        <taxon>Sphingomonadales</taxon>
        <taxon>Sphingomonadaceae</taxon>
        <taxon>Sphingomonas</taxon>
    </lineage>
</organism>
<protein>
    <submittedName>
        <fullName evidence="3">Exopolysaccharide biosynthesis protein</fullName>
    </submittedName>
</protein>
<dbReference type="EMBL" id="NWBU01000006">
    <property type="protein sequence ID" value="PTQ11792.1"/>
    <property type="molecule type" value="Genomic_DNA"/>
</dbReference>
<dbReference type="PANTHER" id="PTHR32309">
    <property type="entry name" value="TYROSINE-PROTEIN KINASE"/>
    <property type="match status" value="1"/>
</dbReference>
<evidence type="ECO:0000259" key="2">
    <source>
        <dbReference type="Pfam" id="PF13807"/>
    </source>
</evidence>
<evidence type="ECO:0000256" key="1">
    <source>
        <dbReference type="SAM" id="Phobius"/>
    </source>
</evidence>
<evidence type="ECO:0000313" key="4">
    <source>
        <dbReference type="Proteomes" id="UP000244162"/>
    </source>
</evidence>
<feature type="domain" description="Tyrosine-protein kinase G-rich" evidence="2">
    <location>
        <begin position="344"/>
        <end position="414"/>
    </location>
</feature>
<proteinExistence type="predicted"/>
<feature type="transmembrane region" description="Helical" evidence="1">
    <location>
        <begin position="397"/>
        <end position="418"/>
    </location>
</feature>
<accession>A0A2T5FYW4</accession>
<dbReference type="RefSeq" id="WP_107967305.1">
    <property type="nucleotide sequence ID" value="NZ_NWBU01000006.1"/>
</dbReference>
<keyword evidence="1" id="KW-0472">Membrane</keyword>
<comment type="caution">
    <text evidence="3">The sequence shown here is derived from an EMBL/GenBank/DDBJ whole genome shotgun (WGS) entry which is preliminary data.</text>
</comment>
<dbReference type="Pfam" id="PF13807">
    <property type="entry name" value="GNVR"/>
    <property type="match status" value="1"/>
</dbReference>
<keyword evidence="4" id="KW-1185">Reference proteome</keyword>
<dbReference type="GO" id="GO:0005886">
    <property type="term" value="C:plasma membrane"/>
    <property type="evidence" value="ECO:0007669"/>
    <property type="project" value="TreeGrafter"/>
</dbReference>
<dbReference type="Proteomes" id="UP000244162">
    <property type="component" value="Unassembled WGS sequence"/>
</dbReference>
<dbReference type="GO" id="GO:0004713">
    <property type="term" value="F:protein tyrosine kinase activity"/>
    <property type="evidence" value="ECO:0007669"/>
    <property type="project" value="TreeGrafter"/>
</dbReference>
<keyword evidence="1" id="KW-0812">Transmembrane</keyword>